<feature type="non-terminal residue" evidence="8">
    <location>
        <position position="1"/>
    </location>
</feature>
<evidence type="ECO:0000256" key="3">
    <source>
        <dbReference type="ARBA" id="ARBA00022741"/>
    </source>
</evidence>
<reference evidence="8 9" key="1">
    <citation type="journal article" date="2023" name="Commun. Biol.">
        <title>Genome analysis of Parmales, the sister group of diatoms, reveals the evolutionary specialization of diatoms from phago-mixotrophs to photoautotrophs.</title>
        <authorList>
            <person name="Ban H."/>
            <person name="Sato S."/>
            <person name="Yoshikawa S."/>
            <person name="Yamada K."/>
            <person name="Nakamura Y."/>
            <person name="Ichinomiya M."/>
            <person name="Sato N."/>
            <person name="Blanc-Mathieu R."/>
            <person name="Endo H."/>
            <person name="Kuwata A."/>
            <person name="Ogata H."/>
        </authorList>
    </citation>
    <scope>NUCLEOTIDE SEQUENCE [LARGE SCALE GENOMIC DNA]</scope>
</reference>
<dbReference type="InterPro" id="IPR032090">
    <property type="entry name" value="RF3_C"/>
</dbReference>
<dbReference type="Pfam" id="PF22042">
    <property type="entry name" value="EF-G_D2"/>
    <property type="match status" value="1"/>
</dbReference>
<dbReference type="InterPro" id="IPR027417">
    <property type="entry name" value="P-loop_NTPase"/>
</dbReference>
<dbReference type="PANTHER" id="PTHR43556:SF2">
    <property type="entry name" value="PEPTIDE CHAIN RELEASE FACTOR RF3"/>
    <property type="match status" value="1"/>
</dbReference>
<comment type="caution">
    <text evidence="8">The sequence shown here is derived from an EMBL/GenBank/DDBJ whole genome shotgun (WGS) entry which is preliminary data.</text>
</comment>
<feature type="domain" description="Elongation factor G-like" evidence="7">
    <location>
        <begin position="3"/>
        <end position="42"/>
    </location>
</feature>
<evidence type="ECO:0000259" key="7">
    <source>
        <dbReference type="Pfam" id="PF22042"/>
    </source>
</evidence>
<name>A0ABQ6MX96_9STRA</name>
<evidence type="ECO:0000313" key="8">
    <source>
        <dbReference type="EMBL" id="GMI34582.1"/>
    </source>
</evidence>
<dbReference type="InterPro" id="IPR004548">
    <property type="entry name" value="PrfC"/>
</dbReference>
<evidence type="ECO:0000256" key="5">
    <source>
        <dbReference type="ARBA" id="ARBA00023134"/>
    </source>
</evidence>
<dbReference type="PANTHER" id="PTHR43556">
    <property type="entry name" value="PEPTIDE CHAIN RELEASE FACTOR RF3"/>
    <property type="match status" value="1"/>
</dbReference>
<dbReference type="InterPro" id="IPR038467">
    <property type="entry name" value="RF3_dom_3_sf"/>
</dbReference>
<dbReference type="InterPro" id="IPR009000">
    <property type="entry name" value="Transl_B-barrel_sf"/>
</dbReference>
<dbReference type="Gene3D" id="3.30.70.3280">
    <property type="entry name" value="Peptide chain release factor 3, domain III"/>
    <property type="match status" value="1"/>
</dbReference>
<proteinExistence type="predicted"/>
<sequence>YSLSAAQALFGQDRETIDTAYPGDVIGINNPGTFAIGDTLFTGSSKLAFPGIPSFSPERFCYVRNPQPSTYKSFSKGLSQLVSEGAVQMLRNRGDDGSGAIILAAVGELQFEVVMSRLKEEYSVEPTMETLGYSLARWADGGWDEVDKSDEDGKLFGTLIVEDRWGRPVILFRNDWKAADLEAQEKNLQLKPYSMPPMVV</sequence>
<evidence type="ECO:0000259" key="6">
    <source>
        <dbReference type="Pfam" id="PF16658"/>
    </source>
</evidence>
<keyword evidence="3" id="KW-0547">Nucleotide-binding</keyword>
<keyword evidence="5" id="KW-0342">GTP-binding</keyword>
<comment type="subcellular location">
    <subcellularLocation>
        <location evidence="2">Cytoplasm</location>
    </subcellularLocation>
    <subcellularLocation>
        <location evidence="1">Plastid</location>
        <location evidence="1">Chloroplast</location>
    </subcellularLocation>
</comment>
<dbReference type="InterPro" id="IPR053905">
    <property type="entry name" value="EF-G-like_DII"/>
</dbReference>
<keyword evidence="9" id="KW-1185">Reference proteome</keyword>
<evidence type="ECO:0000313" key="9">
    <source>
        <dbReference type="Proteomes" id="UP001165060"/>
    </source>
</evidence>
<evidence type="ECO:0000256" key="4">
    <source>
        <dbReference type="ARBA" id="ARBA00022917"/>
    </source>
</evidence>
<evidence type="ECO:0000256" key="1">
    <source>
        <dbReference type="ARBA" id="ARBA00004229"/>
    </source>
</evidence>
<dbReference type="EMBL" id="BRYB01000648">
    <property type="protein sequence ID" value="GMI34582.1"/>
    <property type="molecule type" value="Genomic_DNA"/>
</dbReference>
<dbReference type="SUPFAM" id="SSF50447">
    <property type="entry name" value="Translation proteins"/>
    <property type="match status" value="1"/>
</dbReference>
<dbReference type="Gene3D" id="3.40.50.300">
    <property type="entry name" value="P-loop containing nucleotide triphosphate hydrolases"/>
    <property type="match status" value="1"/>
</dbReference>
<accession>A0ABQ6MX96</accession>
<dbReference type="Pfam" id="PF16658">
    <property type="entry name" value="RF3_C"/>
    <property type="match status" value="1"/>
</dbReference>
<dbReference type="InterPro" id="IPR035647">
    <property type="entry name" value="EFG_III/V"/>
</dbReference>
<protein>
    <recommendedName>
        <fullName evidence="10">Peptide chain release factor 3</fullName>
    </recommendedName>
</protein>
<feature type="domain" description="Peptide chain release factor 3 C-terminal" evidence="6">
    <location>
        <begin position="49"/>
        <end position="178"/>
    </location>
</feature>
<organism evidence="8 9">
    <name type="scientific">Tetraparma gracilis</name>
    <dbReference type="NCBI Taxonomy" id="2962635"/>
    <lineage>
        <taxon>Eukaryota</taxon>
        <taxon>Sar</taxon>
        <taxon>Stramenopiles</taxon>
        <taxon>Ochrophyta</taxon>
        <taxon>Bolidophyceae</taxon>
        <taxon>Parmales</taxon>
        <taxon>Triparmaceae</taxon>
        <taxon>Tetraparma</taxon>
    </lineage>
</organism>
<dbReference type="Proteomes" id="UP001165060">
    <property type="component" value="Unassembled WGS sequence"/>
</dbReference>
<gene>
    <name evidence="8" type="ORF">TeGR_g10097</name>
</gene>
<evidence type="ECO:0000256" key="2">
    <source>
        <dbReference type="ARBA" id="ARBA00004496"/>
    </source>
</evidence>
<evidence type="ECO:0008006" key="10">
    <source>
        <dbReference type="Google" id="ProtNLM"/>
    </source>
</evidence>
<keyword evidence="4" id="KW-0648">Protein biosynthesis</keyword>
<dbReference type="SUPFAM" id="SSF54980">
    <property type="entry name" value="EF-G C-terminal domain-like"/>
    <property type="match status" value="1"/>
</dbReference>